<dbReference type="Proteomes" id="UP000607197">
    <property type="component" value="Unassembled WGS sequence"/>
</dbReference>
<reference evidence="2" key="2">
    <citation type="submission" date="2020-09" db="EMBL/GenBank/DDBJ databases">
        <authorList>
            <person name="Sun Q."/>
            <person name="Ohkuma M."/>
        </authorList>
    </citation>
    <scope>NUCLEOTIDE SEQUENCE</scope>
    <source>
        <strain evidence="2">JCM 19596</strain>
    </source>
</reference>
<evidence type="ECO:0000256" key="1">
    <source>
        <dbReference type="SAM" id="MobiDB-lite"/>
    </source>
</evidence>
<comment type="caution">
    <text evidence="2">The sequence shown here is derived from an EMBL/GenBank/DDBJ whole genome shotgun (WGS) entry which is preliminary data.</text>
</comment>
<proteinExistence type="predicted"/>
<dbReference type="PANTHER" id="PTHR48465:SF1">
    <property type="entry name" value="PROTEIN SSUH2 HOMOLOG"/>
    <property type="match status" value="1"/>
</dbReference>
<feature type="region of interest" description="Disordered" evidence="1">
    <location>
        <begin position="262"/>
        <end position="287"/>
    </location>
</feature>
<organism evidence="2 3">
    <name type="scientific">Halocalculus aciditolerans</name>
    <dbReference type="NCBI Taxonomy" id="1383812"/>
    <lineage>
        <taxon>Archaea</taxon>
        <taxon>Methanobacteriati</taxon>
        <taxon>Methanobacteriota</taxon>
        <taxon>Stenosarchaea group</taxon>
        <taxon>Halobacteria</taxon>
        <taxon>Halobacteriales</taxon>
        <taxon>Halobacteriaceae</taxon>
        <taxon>Halocalculus</taxon>
    </lineage>
</organism>
<feature type="compositionally biased region" description="Basic residues" evidence="1">
    <location>
        <begin position="1"/>
        <end position="10"/>
    </location>
</feature>
<name>A0A830F2B9_9EURY</name>
<protein>
    <recommendedName>
        <fullName evidence="4">CR-type domain-containing protein</fullName>
    </recommendedName>
</protein>
<feature type="region of interest" description="Disordered" evidence="1">
    <location>
        <begin position="1"/>
        <end position="28"/>
    </location>
</feature>
<evidence type="ECO:0008006" key="4">
    <source>
        <dbReference type="Google" id="ProtNLM"/>
    </source>
</evidence>
<evidence type="ECO:0000313" key="2">
    <source>
        <dbReference type="EMBL" id="GGL55638.1"/>
    </source>
</evidence>
<gene>
    <name evidence="2" type="ORF">GCM10009039_12290</name>
</gene>
<dbReference type="InterPro" id="IPR052789">
    <property type="entry name" value="SSUH2_homolog"/>
</dbReference>
<dbReference type="EMBL" id="BMPG01000001">
    <property type="protein sequence ID" value="GGL55638.1"/>
    <property type="molecule type" value="Genomic_DNA"/>
</dbReference>
<feature type="compositionally biased region" description="Basic and acidic residues" evidence="1">
    <location>
        <begin position="265"/>
        <end position="277"/>
    </location>
</feature>
<dbReference type="AlphaFoldDB" id="A0A830F2B9"/>
<dbReference type="OrthoDB" id="383970at2157"/>
<reference evidence="2" key="1">
    <citation type="journal article" date="2014" name="Int. J. Syst. Evol. Microbiol.">
        <title>Complete genome sequence of Corynebacterium casei LMG S-19264T (=DSM 44701T), isolated from a smear-ripened cheese.</title>
        <authorList>
            <consortium name="US DOE Joint Genome Institute (JGI-PGF)"/>
            <person name="Walter F."/>
            <person name="Albersmeier A."/>
            <person name="Kalinowski J."/>
            <person name="Ruckert C."/>
        </authorList>
    </citation>
    <scope>NUCLEOTIDE SEQUENCE</scope>
    <source>
        <strain evidence="2">JCM 19596</strain>
    </source>
</reference>
<evidence type="ECO:0000313" key="3">
    <source>
        <dbReference type="Proteomes" id="UP000607197"/>
    </source>
</evidence>
<accession>A0A830F2B9</accession>
<keyword evidence="3" id="KW-1185">Reference proteome</keyword>
<dbReference type="RefSeq" id="WP_188976895.1">
    <property type="nucleotide sequence ID" value="NZ_BMPG01000001.1"/>
</dbReference>
<sequence>MSSHSHRRHGSGTGGPSIDDDSRDDTGDHADARRLLASFADDWKVADDLAERANIHDVVHEDVEKQVETDLRADDRVQTREFTVDEYETAVGEQAALDARFEEAPERFQDRSVSFVDYEVDPTVCSECRGDTTVECTRCTGGEVECPDCSGRGSQNCSCGDGTVDCQGCHGSGRVHPHSGETECDNCAGDGDFRCPNCDGVGKFQCPDCGGDGRQQCPTCDGTEKVTCEHCDGEGETYEAKAGTVDFSVEENTRVISDHGMPSQRVREASGVKRDEQTASFDPPIEGGTGVVRKTTEYFDVPTTKVEYTLDGDAYELYDVDGETHAPAYPKSQYYEYAPYVAAVGGVFMLAFLLAQSL</sequence>
<dbReference type="PANTHER" id="PTHR48465">
    <property type="entry name" value="PROTEIN SSUH2 HOMOLOG"/>
    <property type="match status" value="1"/>
</dbReference>